<keyword evidence="2" id="KW-1185">Reference proteome</keyword>
<dbReference type="InterPro" id="IPR036038">
    <property type="entry name" value="Aminotransferase-like"/>
</dbReference>
<dbReference type="EMBL" id="AP018694">
    <property type="protein sequence ID" value="BBE16951.1"/>
    <property type="molecule type" value="Genomic_DNA"/>
</dbReference>
<organism evidence="1 2">
    <name type="scientific">Aquipluma nitroreducens</name>
    <dbReference type="NCBI Taxonomy" id="2010828"/>
    <lineage>
        <taxon>Bacteria</taxon>
        <taxon>Pseudomonadati</taxon>
        <taxon>Bacteroidota</taxon>
        <taxon>Bacteroidia</taxon>
        <taxon>Marinilabiliales</taxon>
        <taxon>Prolixibacteraceae</taxon>
        <taxon>Aquipluma</taxon>
    </lineage>
</organism>
<reference evidence="1" key="1">
    <citation type="journal article" date="2020" name="Int. J. Syst. Evol. Microbiol.">
        <title>Aquipluma nitroreducens gen. nov. sp. nov., a novel facultatively anaerobic bacterium isolated from a freshwater lake.</title>
        <authorList>
            <person name="Watanabe M."/>
            <person name="Kojima H."/>
            <person name="Fukui M."/>
        </authorList>
    </citation>
    <scope>NUCLEOTIDE SEQUENCE</scope>
    <source>
        <strain evidence="1">MeG22</strain>
    </source>
</reference>
<name>A0A5K7S5W9_9BACT</name>
<proteinExistence type="predicted"/>
<dbReference type="AlphaFoldDB" id="A0A5K7S5W9"/>
<gene>
    <name evidence="1" type="ORF">AQPE_1098</name>
</gene>
<keyword evidence="1" id="KW-0456">Lyase</keyword>
<dbReference type="Gene3D" id="3.20.10.10">
    <property type="entry name" value="D-amino Acid Aminotransferase, subunit A, domain 2"/>
    <property type="match status" value="1"/>
</dbReference>
<dbReference type="KEGG" id="anf:AQPE_1098"/>
<evidence type="ECO:0000313" key="1">
    <source>
        <dbReference type="EMBL" id="BBE16951.1"/>
    </source>
</evidence>
<dbReference type="GO" id="GO:0016829">
    <property type="term" value="F:lyase activity"/>
    <property type="evidence" value="ECO:0007669"/>
    <property type="project" value="UniProtKB-KW"/>
</dbReference>
<dbReference type="RefSeq" id="WP_318349983.1">
    <property type="nucleotide sequence ID" value="NZ_AP018694.1"/>
</dbReference>
<protein>
    <submittedName>
        <fullName evidence="1">Aminodeoxychorismate lyase</fullName>
    </submittedName>
</protein>
<dbReference type="InterPro" id="IPR043132">
    <property type="entry name" value="BCAT-like_C"/>
</dbReference>
<dbReference type="Gene3D" id="3.30.470.10">
    <property type="match status" value="1"/>
</dbReference>
<dbReference type="Pfam" id="PF01063">
    <property type="entry name" value="Aminotran_4"/>
    <property type="match status" value="1"/>
</dbReference>
<dbReference type="Proteomes" id="UP001193389">
    <property type="component" value="Chromosome"/>
</dbReference>
<dbReference type="SUPFAM" id="SSF56752">
    <property type="entry name" value="D-aminoacid aminotransferase-like PLP-dependent enzymes"/>
    <property type="match status" value="1"/>
</dbReference>
<accession>A0A5K7S5W9</accession>
<evidence type="ECO:0000313" key="2">
    <source>
        <dbReference type="Proteomes" id="UP001193389"/>
    </source>
</evidence>
<dbReference type="InterPro" id="IPR043131">
    <property type="entry name" value="BCAT-like_N"/>
</dbReference>
<sequence>MSLLVESLKLKNGVVQNLEYHQMRMNRAMGELFPDAGTVDLAKAITVPENCISGVFKVRVLYGSSIGKIEIEPYVFRTIQSLKVVRYESIDYHLKYTDRQILQQLFAQRENCNDIIIVKNGLVTDSFAANLLFFDGKTWFTPTTPLLKGTKRQLLLDRGIISEKEIREEDISGFQKVGLINAMIDFEEMPIVLVAKIVC</sequence>
<dbReference type="InterPro" id="IPR001544">
    <property type="entry name" value="Aminotrans_IV"/>
</dbReference>